<keyword evidence="3 5" id="KW-1133">Transmembrane helix</keyword>
<keyword evidence="4 5" id="KW-0472">Membrane</keyword>
<dbReference type="GO" id="GO:0012505">
    <property type="term" value="C:endomembrane system"/>
    <property type="evidence" value="ECO:0007669"/>
    <property type="project" value="UniProtKB-SubCell"/>
</dbReference>
<dbReference type="Pfam" id="PF01988">
    <property type="entry name" value="VIT1"/>
    <property type="match status" value="1"/>
</dbReference>
<comment type="caution">
    <text evidence="6">The sequence shown here is derived from an EMBL/GenBank/DDBJ whole genome shotgun (WGS) entry which is preliminary data.</text>
</comment>
<dbReference type="InterPro" id="IPR008217">
    <property type="entry name" value="Ccc1_fam"/>
</dbReference>
<feature type="transmembrane region" description="Helical" evidence="5">
    <location>
        <begin position="61"/>
        <end position="81"/>
    </location>
</feature>
<name>A0A2J0KSZ0_9BACT</name>
<dbReference type="GO" id="GO:0005384">
    <property type="term" value="F:manganese ion transmembrane transporter activity"/>
    <property type="evidence" value="ECO:0007669"/>
    <property type="project" value="InterPro"/>
</dbReference>
<comment type="subcellular location">
    <subcellularLocation>
        <location evidence="1">Endomembrane system</location>
        <topology evidence="1">Multi-pass membrane protein</topology>
    </subcellularLocation>
</comment>
<sequence>MRRMIKSPLEKRLKAWHGEEWHTEKGRLIRDVVYSIDTGLVTTVSFLAGVSVSLIAINKVILAGMIQVTAGTLAIFFGAYVSTRAQKHFFESQIERERKEIEEDPEKERQEIRYIFNEMGFAKDEQEIAVKRITANKERWLEFMAQEEIGITPGSIDNPL</sequence>
<dbReference type="Proteomes" id="UP000230052">
    <property type="component" value="Unassembled WGS sequence"/>
</dbReference>
<gene>
    <name evidence="6" type="ORF">COS99_08320</name>
</gene>
<proteinExistence type="predicted"/>
<evidence type="ECO:0000256" key="1">
    <source>
        <dbReference type="ARBA" id="ARBA00004127"/>
    </source>
</evidence>
<keyword evidence="2 5" id="KW-0812">Transmembrane</keyword>
<accession>A0A2J0KSZ0</accession>
<evidence type="ECO:0000256" key="5">
    <source>
        <dbReference type="SAM" id="Phobius"/>
    </source>
</evidence>
<evidence type="ECO:0000256" key="4">
    <source>
        <dbReference type="ARBA" id="ARBA00023136"/>
    </source>
</evidence>
<evidence type="ECO:0000256" key="2">
    <source>
        <dbReference type="ARBA" id="ARBA00022692"/>
    </source>
</evidence>
<protein>
    <submittedName>
        <fullName evidence="6">Uncharacterized protein</fullName>
    </submittedName>
</protein>
<dbReference type="EMBL" id="PEWV01000075">
    <property type="protein sequence ID" value="PIU40899.1"/>
    <property type="molecule type" value="Genomic_DNA"/>
</dbReference>
<organism evidence="6 7">
    <name type="scientific">Candidatus Aquitaenariimonas noxiae</name>
    <dbReference type="NCBI Taxonomy" id="1974741"/>
    <lineage>
        <taxon>Bacteria</taxon>
        <taxon>Pseudomonadati</taxon>
        <taxon>Candidatus Omnitrophota</taxon>
        <taxon>Candidatus Aquitaenariimonas</taxon>
    </lineage>
</organism>
<evidence type="ECO:0000256" key="3">
    <source>
        <dbReference type="ARBA" id="ARBA00022989"/>
    </source>
</evidence>
<reference evidence="6 7" key="1">
    <citation type="submission" date="2017-09" db="EMBL/GenBank/DDBJ databases">
        <title>Depth-based differentiation of microbial function through sediment-hosted aquifers and enrichment of novel symbionts in the deep terrestrial subsurface.</title>
        <authorList>
            <person name="Probst A.J."/>
            <person name="Ladd B."/>
            <person name="Jarett J.K."/>
            <person name="Geller-Mcgrath D.E."/>
            <person name="Sieber C.M."/>
            <person name="Emerson J.B."/>
            <person name="Anantharaman K."/>
            <person name="Thomas B.C."/>
            <person name="Malmstrom R."/>
            <person name="Stieglmeier M."/>
            <person name="Klingl A."/>
            <person name="Woyke T."/>
            <person name="Ryan C.M."/>
            <person name="Banfield J.F."/>
        </authorList>
    </citation>
    <scope>NUCLEOTIDE SEQUENCE [LARGE SCALE GENOMIC DNA]</scope>
    <source>
        <strain evidence="6">CG07_land_8_20_14_0_80_42_15</strain>
    </source>
</reference>
<dbReference type="GO" id="GO:0030026">
    <property type="term" value="P:intracellular manganese ion homeostasis"/>
    <property type="evidence" value="ECO:0007669"/>
    <property type="project" value="InterPro"/>
</dbReference>
<feature type="transmembrane region" description="Helical" evidence="5">
    <location>
        <begin position="32"/>
        <end position="55"/>
    </location>
</feature>
<evidence type="ECO:0000313" key="7">
    <source>
        <dbReference type="Proteomes" id="UP000230052"/>
    </source>
</evidence>
<evidence type="ECO:0000313" key="6">
    <source>
        <dbReference type="EMBL" id="PIU40899.1"/>
    </source>
</evidence>
<dbReference type="AlphaFoldDB" id="A0A2J0KSZ0"/>